<reference evidence="1 2" key="1">
    <citation type="submission" date="2017-06" db="EMBL/GenBank/DDBJ databases">
        <title>Complete genome sequence of Shewanella marisflavi EP1 associated with anaerobic 2,4-dinitrotoluene reduction and salt tolerance.</title>
        <authorList>
            <person name="Huang J."/>
        </authorList>
    </citation>
    <scope>NUCLEOTIDE SEQUENCE [LARGE SCALE GENOMIC DNA]</scope>
    <source>
        <strain evidence="1 2">EP1</strain>
    </source>
</reference>
<dbReference type="AlphaFoldDB" id="A0AAC9XPF5"/>
<dbReference type="InterPro" id="IPR029045">
    <property type="entry name" value="ClpP/crotonase-like_dom_sf"/>
</dbReference>
<dbReference type="EMBL" id="CP022272">
    <property type="protein sequence ID" value="ASJ98001.1"/>
    <property type="molecule type" value="Genomic_DNA"/>
</dbReference>
<dbReference type="KEGG" id="smav:CFF01_16170"/>
<gene>
    <name evidence="1" type="ORF">CFF01_16170</name>
</gene>
<proteinExistence type="predicted"/>
<dbReference type="PROSITE" id="PS51257">
    <property type="entry name" value="PROKAR_LIPOPROTEIN"/>
    <property type="match status" value="1"/>
</dbReference>
<evidence type="ECO:0000313" key="2">
    <source>
        <dbReference type="Proteomes" id="UP000198233"/>
    </source>
</evidence>
<dbReference type="Proteomes" id="UP000198233">
    <property type="component" value="Chromosome"/>
</dbReference>
<name>A0AAC9XPF5_9GAMM</name>
<protein>
    <recommendedName>
        <fullName evidence="3">Lipoprotein</fullName>
    </recommendedName>
</protein>
<sequence>MRWILTLWLTLVFVGCSNTRIDEQAKISLISPDTILFDGSITQQNVAVFEELLNAQFQQVATIVIKSVGGDVLSGIYLGKLVHSHQLNVIIRGVCASSCANYVATASSNVIVEEGAVLGWHGGSLQSLYGGFEHDWFDSLFADKESFKEYLAEWQLKERAFFEKVGVNQALTVLGMVPGLKEKRNTMLYSLDKQTLNLLGTSIKYVGEQNLFDVEGNEVLQVFQLSPQQLQVMLKNHSLRLAQARVYGTN</sequence>
<dbReference type="Gene3D" id="3.90.226.10">
    <property type="entry name" value="2-enoyl-CoA Hydratase, Chain A, domain 1"/>
    <property type="match status" value="1"/>
</dbReference>
<dbReference type="RefSeq" id="WP_088905481.1">
    <property type="nucleotide sequence ID" value="NZ_CP022272.1"/>
</dbReference>
<evidence type="ECO:0008006" key="3">
    <source>
        <dbReference type="Google" id="ProtNLM"/>
    </source>
</evidence>
<accession>A0AAC9XPF5</accession>
<dbReference type="SUPFAM" id="SSF52096">
    <property type="entry name" value="ClpP/crotonase"/>
    <property type="match status" value="1"/>
</dbReference>
<evidence type="ECO:0000313" key="1">
    <source>
        <dbReference type="EMBL" id="ASJ98001.1"/>
    </source>
</evidence>
<organism evidence="1 2">
    <name type="scientific">Shewanella marisflavi</name>
    <dbReference type="NCBI Taxonomy" id="260364"/>
    <lineage>
        <taxon>Bacteria</taxon>
        <taxon>Pseudomonadati</taxon>
        <taxon>Pseudomonadota</taxon>
        <taxon>Gammaproteobacteria</taxon>
        <taxon>Alteromonadales</taxon>
        <taxon>Shewanellaceae</taxon>
        <taxon>Shewanella</taxon>
    </lineage>
</organism>